<organism evidence="3">
    <name type="scientific">Thiothrix subterranea</name>
    <dbReference type="NCBI Taxonomy" id="2735563"/>
    <lineage>
        <taxon>Bacteria</taxon>
        <taxon>Pseudomonadati</taxon>
        <taxon>Pseudomonadota</taxon>
        <taxon>Gammaproteobacteria</taxon>
        <taxon>Thiotrichales</taxon>
        <taxon>Thiotrichaceae</taxon>
        <taxon>Thiothrix</taxon>
    </lineage>
</organism>
<feature type="signal peptide" evidence="1">
    <location>
        <begin position="1"/>
        <end position="20"/>
    </location>
</feature>
<sequence length="222" mass="23637">MKQLLWLLLASWALTPPLWAETLPSEAQMEAAGHKAATLMAAPELSAGKLEAAGRVIHDLPLPTPTGNVLDKLFAQVQQPLQPATTGTPALMILVSLAMPKAALQHLAQQADQAGAVLVLRGLVEDSFDKTTQAIHGILGDTAGDSTFQINPTVFRRYQVQDVPTFILAKTPATSADTCVLGDDYVAVRGDATLAYALRKLGGHTGWETASHHYLQAMGEKP</sequence>
<keyword evidence="1" id="KW-0732">Signal</keyword>
<dbReference type="InterPro" id="IPR014113">
    <property type="entry name" value="T4SS_TrbC_subgr"/>
</dbReference>
<keyword evidence="4" id="KW-1185">Reference proteome</keyword>
<evidence type="ECO:0000313" key="2">
    <source>
        <dbReference type="EMBL" id="MDQ5767932.1"/>
    </source>
</evidence>
<dbReference type="InterPro" id="IPR019106">
    <property type="entry name" value="T4SS_TrbC"/>
</dbReference>
<evidence type="ECO:0000256" key="1">
    <source>
        <dbReference type="SAM" id="SignalP"/>
    </source>
</evidence>
<proteinExistence type="predicted"/>
<dbReference type="NCBIfam" id="TIGR02742">
    <property type="entry name" value="TrbC_Ftype"/>
    <property type="match status" value="1"/>
</dbReference>
<dbReference type="EMBL" id="JAVFKN010000004">
    <property type="protein sequence ID" value="MDQ5767932.1"/>
    <property type="molecule type" value="Genomic_DNA"/>
</dbReference>
<gene>
    <name evidence="3" type="primary">trbC</name>
    <name evidence="2" type="ORF">RCC75_05300</name>
    <name evidence="3" type="ORF">RCG00_20280</name>
</gene>
<name>A0AA51MMU2_9GAMM</name>
<protein>
    <submittedName>
        <fullName evidence="3">Type-F conjugative transfer system pilin assembly protein TrbC</fullName>
    </submittedName>
</protein>
<dbReference type="AlphaFoldDB" id="A0AA51MMU2"/>
<reference evidence="3 4" key="1">
    <citation type="submission" date="2023-08" db="EMBL/GenBank/DDBJ databases">
        <title>New molecular markers tilS and rpoB for phylogenetic and monitoring studies of the genus Thiothrix biodiversity.</title>
        <authorList>
            <person name="Ravin N.V."/>
            <person name="Smolyakov D."/>
            <person name="Markov N.D."/>
            <person name="Beletsky A.V."/>
            <person name="Mardanov A.V."/>
            <person name="Rudenko T.S."/>
            <person name="Grabovich M.Y."/>
        </authorList>
    </citation>
    <scope>NUCLEOTIDE SEQUENCE</scope>
    <source>
        <strain evidence="3">DNT52</strain>
        <strain evidence="2 4">H33</strain>
    </source>
</reference>
<dbReference type="Proteomes" id="UP001223336">
    <property type="component" value="Unassembled WGS sequence"/>
</dbReference>
<evidence type="ECO:0000313" key="4">
    <source>
        <dbReference type="Proteomes" id="UP001223336"/>
    </source>
</evidence>
<feature type="chain" id="PRO_5041407345" evidence="1">
    <location>
        <begin position="21"/>
        <end position="222"/>
    </location>
</feature>
<evidence type="ECO:0000313" key="3">
    <source>
        <dbReference type="EMBL" id="WML86609.1"/>
    </source>
</evidence>
<accession>A0AA51MMU2</accession>
<dbReference type="EMBL" id="CP133217">
    <property type="protein sequence ID" value="WML86609.1"/>
    <property type="molecule type" value="Genomic_DNA"/>
</dbReference>
<dbReference type="Pfam" id="PF09673">
    <property type="entry name" value="TrbC_Ftype"/>
    <property type="match status" value="1"/>
</dbReference>
<dbReference type="Proteomes" id="UP001229862">
    <property type="component" value="Chromosome"/>
</dbReference>
<dbReference type="RefSeq" id="WP_308134050.1">
    <property type="nucleotide sequence ID" value="NZ_CP133217.1"/>
</dbReference>